<evidence type="ECO:0000313" key="1">
    <source>
        <dbReference type="EMBL" id="KAI5669010.1"/>
    </source>
</evidence>
<keyword evidence="2" id="KW-1185">Reference proteome</keyword>
<gene>
    <name evidence="1" type="ORF">M9H77_18863</name>
</gene>
<sequence>MVGISRQRPTVDCRPRPTIGSRYDFALLVTIARARKIKEHDDSCTIGLLKFVEEATNDVLNFKFEGLEDGFKDSKVFMLHSISKKQQMEPVGGENMAKHPKLEPAYPISFYSNC</sequence>
<evidence type="ECO:0000313" key="2">
    <source>
        <dbReference type="Proteomes" id="UP001060085"/>
    </source>
</evidence>
<dbReference type="EMBL" id="CM044704">
    <property type="protein sequence ID" value="KAI5669010.1"/>
    <property type="molecule type" value="Genomic_DNA"/>
</dbReference>
<protein>
    <submittedName>
        <fullName evidence="1">Uncharacterized protein</fullName>
    </submittedName>
</protein>
<proteinExistence type="predicted"/>
<reference evidence="2" key="1">
    <citation type="journal article" date="2023" name="Nat. Plants">
        <title>Single-cell RNA sequencing provides a high-resolution roadmap for understanding the multicellular compartmentation of specialized metabolism.</title>
        <authorList>
            <person name="Sun S."/>
            <person name="Shen X."/>
            <person name="Li Y."/>
            <person name="Li Y."/>
            <person name="Wang S."/>
            <person name="Li R."/>
            <person name="Zhang H."/>
            <person name="Shen G."/>
            <person name="Guo B."/>
            <person name="Wei J."/>
            <person name="Xu J."/>
            <person name="St-Pierre B."/>
            <person name="Chen S."/>
            <person name="Sun C."/>
        </authorList>
    </citation>
    <scope>NUCLEOTIDE SEQUENCE [LARGE SCALE GENOMIC DNA]</scope>
</reference>
<organism evidence="1 2">
    <name type="scientific">Catharanthus roseus</name>
    <name type="common">Madagascar periwinkle</name>
    <name type="synonym">Vinca rosea</name>
    <dbReference type="NCBI Taxonomy" id="4058"/>
    <lineage>
        <taxon>Eukaryota</taxon>
        <taxon>Viridiplantae</taxon>
        <taxon>Streptophyta</taxon>
        <taxon>Embryophyta</taxon>
        <taxon>Tracheophyta</taxon>
        <taxon>Spermatophyta</taxon>
        <taxon>Magnoliopsida</taxon>
        <taxon>eudicotyledons</taxon>
        <taxon>Gunneridae</taxon>
        <taxon>Pentapetalae</taxon>
        <taxon>asterids</taxon>
        <taxon>lamiids</taxon>
        <taxon>Gentianales</taxon>
        <taxon>Apocynaceae</taxon>
        <taxon>Rauvolfioideae</taxon>
        <taxon>Vinceae</taxon>
        <taxon>Catharanthinae</taxon>
        <taxon>Catharanthus</taxon>
    </lineage>
</organism>
<comment type="caution">
    <text evidence="1">The sequence shown here is derived from an EMBL/GenBank/DDBJ whole genome shotgun (WGS) entry which is preliminary data.</text>
</comment>
<accession>A0ACC0B8R0</accession>
<dbReference type="Proteomes" id="UP001060085">
    <property type="component" value="Linkage Group LG04"/>
</dbReference>
<name>A0ACC0B8R0_CATRO</name>